<dbReference type="InterPro" id="IPR027417">
    <property type="entry name" value="P-loop_NTPase"/>
</dbReference>
<dbReference type="Gene3D" id="3.40.50.300">
    <property type="entry name" value="P-loop containing nucleotide triphosphate hydrolases"/>
    <property type="match status" value="2"/>
</dbReference>
<dbReference type="InterPro" id="IPR051396">
    <property type="entry name" value="Bact_Antivir_Def_Nuclease"/>
</dbReference>
<keyword evidence="4" id="KW-1185">Reference proteome</keyword>
<sequence length="331" mass="36558">MLTSLHIQNFKGFKDTLIPELRKVNLIVGGQNVGKTSLLEAVVFVAGDVHGSSTPGARSSLSSMFRPCEGDGDARRFWRSLVGEERKPVSVGVHARIDDVSYVSCGYVPVGFEQKLNGRLATHVDGLGRVDWFCGSEDPNKPYPSGGQIPQPFSMLPKPAQEQVELYGRLVTGKKKKIVLKLLQKIEPRIDSVDAVAPDGEHRVYVDLTDGHVLPISQLGHGFTRLFELYAGLAVTESKLALIDEIENGIHYSALPTLLQGVRELAEANGVQSIITTHSLECIKSAYEVFQDKQEDFQLIRLERTDDGNVRAVVIHDENLKTVMESGWEIR</sequence>
<evidence type="ECO:0000259" key="2">
    <source>
        <dbReference type="Pfam" id="PF13304"/>
    </source>
</evidence>
<evidence type="ECO:0000313" key="3">
    <source>
        <dbReference type="EMBL" id="BCO29622.1"/>
    </source>
</evidence>
<dbReference type="Pfam" id="PF13175">
    <property type="entry name" value="AAA_15"/>
    <property type="match status" value="1"/>
</dbReference>
<dbReference type="InterPro" id="IPR003959">
    <property type="entry name" value="ATPase_AAA_core"/>
</dbReference>
<dbReference type="SUPFAM" id="SSF52540">
    <property type="entry name" value="P-loop containing nucleoside triphosphate hydrolases"/>
    <property type="match status" value="1"/>
</dbReference>
<dbReference type="PANTHER" id="PTHR43581:SF4">
    <property type="entry name" value="ATP_GTP PHOSPHATASE"/>
    <property type="match status" value="1"/>
</dbReference>
<feature type="domain" description="Endonuclease GajA/Old nuclease/RecF-like AAA" evidence="1">
    <location>
        <begin position="1"/>
        <end position="42"/>
    </location>
</feature>
<evidence type="ECO:0000259" key="1">
    <source>
        <dbReference type="Pfam" id="PF13175"/>
    </source>
</evidence>
<dbReference type="EMBL" id="AP024238">
    <property type="protein sequence ID" value="BCO29622.1"/>
    <property type="molecule type" value="Genomic_DNA"/>
</dbReference>
<proteinExistence type="predicted"/>
<dbReference type="InterPro" id="IPR041685">
    <property type="entry name" value="AAA_GajA/Old/RecF-like"/>
</dbReference>
<dbReference type="PANTHER" id="PTHR43581">
    <property type="entry name" value="ATP/GTP PHOSPHATASE"/>
    <property type="match status" value="1"/>
</dbReference>
<feature type="domain" description="ATPase AAA-type core" evidence="2">
    <location>
        <begin position="181"/>
        <end position="281"/>
    </location>
</feature>
<reference evidence="3 4" key="1">
    <citation type="journal article" date="2021" name="Microbiol. Spectr.">
        <title>A Single Bacterium Capable of Oxidation and Reduction of Iron at Circumneutral pH.</title>
        <authorList>
            <person name="Kato S."/>
            <person name="Ohkuma M."/>
        </authorList>
    </citation>
    <scope>NUCLEOTIDE SEQUENCE [LARGE SCALE GENOMIC DNA]</scope>
    <source>
        <strain evidence="3 4">MIZ03</strain>
    </source>
</reference>
<evidence type="ECO:0008006" key="5">
    <source>
        <dbReference type="Google" id="ProtNLM"/>
    </source>
</evidence>
<name>A0ABN6DC96_9BURK</name>
<accession>A0ABN6DC96</accession>
<evidence type="ECO:0000313" key="4">
    <source>
        <dbReference type="Proteomes" id="UP000824366"/>
    </source>
</evidence>
<organism evidence="3 4">
    <name type="scientific">Rhodoferax lithotrophicus</name>
    <dbReference type="NCBI Taxonomy" id="2798804"/>
    <lineage>
        <taxon>Bacteria</taxon>
        <taxon>Pseudomonadati</taxon>
        <taxon>Pseudomonadota</taxon>
        <taxon>Betaproteobacteria</taxon>
        <taxon>Burkholderiales</taxon>
        <taxon>Comamonadaceae</taxon>
        <taxon>Rhodoferax</taxon>
    </lineage>
</organism>
<dbReference type="RefSeq" id="WP_223905819.1">
    <property type="nucleotide sequence ID" value="NZ_AP024238.1"/>
</dbReference>
<protein>
    <recommendedName>
        <fullName evidence="5">ATPase AAA-type core domain-containing protein</fullName>
    </recommendedName>
</protein>
<dbReference type="Pfam" id="PF13304">
    <property type="entry name" value="AAA_21"/>
    <property type="match status" value="1"/>
</dbReference>
<gene>
    <name evidence="3" type="ORF">MIZ03_4545</name>
</gene>
<dbReference type="Proteomes" id="UP000824366">
    <property type="component" value="Chromosome"/>
</dbReference>